<name>A0AAQ3LAS2_9BACT</name>
<dbReference type="Proteomes" id="UP001304300">
    <property type="component" value="Chromosome"/>
</dbReference>
<keyword evidence="3" id="KW-1185">Reference proteome</keyword>
<keyword evidence="1" id="KW-0732">Signal</keyword>
<feature type="signal peptide" evidence="1">
    <location>
        <begin position="1"/>
        <end position="20"/>
    </location>
</feature>
<reference evidence="2 3" key="1">
    <citation type="submission" date="2023-10" db="EMBL/GenBank/DDBJ databases">
        <title>Rubellicoccus peritrichatus gen. nov., sp. nov., isolated from an algae of coral reef tank.</title>
        <authorList>
            <person name="Luo J."/>
        </authorList>
    </citation>
    <scope>NUCLEOTIDE SEQUENCE [LARGE SCALE GENOMIC DNA]</scope>
    <source>
        <strain evidence="2 3">CR14</strain>
    </source>
</reference>
<protein>
    <recommendedName>
        <fullName evidence="4">PEP-CTERM protein-sorting domain-containing protein</fullName>
    </recommendedName>
</protein>
<accession>A0AAQ3LAS2</accession>
<dbReference type="KEGG" id="puo:RZN69_15750"/>
<proteinExistence type="predicted"/>
<dbReference type="RefSeq" id="WP_317832180.1">
    <property type="nucleotide sequence ID" value="NZ_CP136920.1"/>
</dbReference>
<evidence type="ECO:0008006" key="4">
    <source>
        <dbReference type="Google" id="ProtNLM"/>
    </source>
</evidence>
<organism evidence="2 3">
    <name type="scientific">Rubellicoccus peritrichatus</name>
    <dbReference type="NCBI Taxonomy" id="3080537"/>
    <lineage>
        <taxon>Bacteria</taxon>
        <taxon>Pseudomonadati</taxon>
        <taxon>Verrucomicrobiota</taxon>
        <taxon>Opitutia</taxon>
        <taxon>Puniceicoccales</taxon>
        <taxon>Cerasicoccaceae</taxon>
        <taxon>Rubellicoccus</taxon>
    </lineage>
</organism>
<evidence type="ECO:0000313" key="3">
    <source>
        <dbReference type="Proteomes" id="UP001304300"/>
    </source>
</evidence>
<evidence type="ECO:0000256" key="1">
    <source>
        <dbReference type="SAM" id="SignalP"/>
    </source>
</evidence>
<gene>
    <name evidence="2" type="ORF">RZN69_15750</name>
</gene>
<dbReference type="AlphaFoldDB" id="A0AAQ3LAS2"/>
<sequence>MLIRKLSILTGCLLMHGVHADNIFIDLITSFDAPGNIVTADKKDTAPGDFRIYESSTGLANNIEFLMSSDISFQSIGVPEFWSFSTDTVSRNGSTFSRLTASYGGTDSNISNEFYSFEKPWELQLEIIEIGAVEPVSSIGVNASISFFGFVSLGSDNIADLISFSIDENIDLETAFVPEPNIYTALFALGAIFFAIRKWACISLSCRR</sequence>
<feature type="chain" id="PRO_5042918380" description="PEP-CTERM protein-sorting domain-containing protein" evidence="1">
    <location>
        <begin position="21"/>
        <end position="208"/>
    </location>
</feature>
<dbReference type="EMBL" id="CP136920">
    <property type="protein sequence ID" value="WOO40078.1"/>
    <property type="molecule type" value="Genomic_DNA"/>
</dbReference>
<evidence type="ECO:0000313" key="2">
    <source>
        <dbReference type="EMBL" id="WOO40078.1"/>
    </source>
</evidence>